<gene>
    <name evidence="1" type="ORF">V8G54_009231</name>
</gene>
<evidence type="ECO:0000313" key="1">
    <source>
        <dbReference type="EMBL" id="WVZ16249.1"/>
    </source>
</evidence>
<evidence type="ECO:0000313" key="2">
    <source>
        <dbReference type="Proteomes" id="UP001374535"/>
    </source>
</evidence>
<protein>
    <submittedName>
        <fullName evidence="1">Uncharacterized protein</fullName>
    </submittedName>
</protein>
<dbReference type="AlphaFoldDB" id="A0AAQ3S599"/>
<reference evidence="1 2" key="1">
    <citation type="journal article" date="2023" name="Life. Sci Alliance">
        <title>Evolutionary insights into 3D genome organization and epigenetic landscape of Vigna mungo.</title>
        <authorList>
            <person name="Junaid A."/>
            <person name="Singh B."/>
            <person name="Bhatia S."/>
        </authorList>
    </citation>
    <scope>NUCLEOTIDE SEQUENCE [LARGE SCALE GENOMIC DNA]</scope>
    <source>
        <strain evidence="1">Urdbean</strain>
    </source>
</reference>
<accession>A0AAQ3S599</accession>
<keyword evidence="2" id="KW-1185">Reference proteome</keyword>
<dbReference type="Proteomes" id="UP001374535">
    <property type="component" value="Chromosome 3"/>
</dbReference>
<dbReference type="EMBL" id="CP144698">
    <property type="protein sequence ID" value="WVZ16249.1"/>
    <property type="molecule type" value="Genomic_DNA"/>
</dbReference>
<name>A0AAQ3S599_VIGMU</name>
<organism evidence="1 2">
    <name type="scientific">Vigna mungo</name>
    <name type="common">Black gram</name>
    <name type="synonym">Phaseolus mungo</name>
    <dbReference type="NCBI Taxonomy" id="3915"/>
    <lineage>
        <taxon>Eukaryota</taxon>
        <taxon>Viridiplantae</taxon>
        <taxon>Streptophyta</taxon>
        <taxon>Embryophyta</taxon>
        <taxon>Tracheophyta</taxon>
        <taxon>Spermatophyta</taxon>
        <taxon>Magnoliopsida</taxon>
        <taxon>eudicotyledons</taxon>
        <taxon>Gunneridae</taxon>
        <taxon>Pentapetalae</taxon>
        <taxon>rosids</taxon>
        <taxon>fabids</taxon>
        <taxon>Fabales</taxon>
        <taxon>Fabaceae</taxon>
        <taxon>Papilionoideae</taxon>
        <taxon>50 kb inversion clade</taxon>
        <taxon>NPAAA clade</taxon>
        <taxon>indigoferoid/millettioid clade</taxon>
        <taxon>Phaseoleae</taxon>
        <taxon>Vigna</taxon>
    </lineage>
</organism>
<proteinExistence type="predicted"/>
<sequence length="118" mass="12776">MLLPLYFPSVSTKFTTSNRLNSVCDVPAYNPSILPTTLVFGSDPTVSALSVIPTRPKEVALYLGIGGTMGTEVALLPVNLSWKKNLKWLNLRVLCKPNSLGFTVPTKPVSSAKVEVRT</sequence>